<dbReference type="GO" id="GO:0000178">
    <property type="term" value="C:exosome (RNase complex)"/>
    <property type="evidence" value="ECO:0007669"/>
    <property type="project" value="TreeGrafter"/>
</dbReference>
<dbReference type="PANTHER" id="PTHR15341">
    <property type="entry name" value="SUN-COR STEROID HORMONE RECEPTOR CO-REPRESSOR"/>
    <property type="match status" value="1"/>
</dbReference>
<comment type="caution">
    <text evidence="8">The sequence shown here is derived from an EMBL/GenBank/DDBJ whole genome shotgun (WGS) entry which is preliminary data.</text>
</comment>
<dbReference type="GO" id="GO:0005730">
    <property type="term" value="C:nucleolus"/>
    <property type="evidence" value="ECO:0007669"/>
    <property type="project" value="TreeGrafter"/>
</dbReference>
<dbReference type="VEuPathDB" id="FungiDB:TREMEDRAFT_61259"/>
<dbReference type="Proteomes" id="UP000289152">
    <property type="component" value="Unassembled WGS sequence"/>
</dbReference>
<dbReference type="InterPro" id="IPR007146">
    <property type="entry name" value="Sas10/Utp3/C1D"/>
</dbReference>
<dbReference type="OMA" id="HAIMSEL"/>
<proteinExistence type="inferred from homology"/>
<comment type="subcellular location">
    <subcellularLocation>
        <location evidence="1 6">Nucleus</location>
    </subcellularLocation>
</comment>
<evidence type="ECO:0000256" key="1">
    <source>
        <dbReference type="ARBA" id="ARBA00004123"/>
    </source>
</evidence>
<dbReference type="EMBL" id="SDIL01000022">
    <property type="protein sequence ID" value="RXK40137.1"/>
    <property type="molecule type" value="Genomic_DNA"/>
</dbReference>
<organism evidence="8 9">
    <name type="scientific">Tremella mesenterica</name>
    <name type="common">Jelly fungus</name>
    <dbReference type="NCBI Taxonomy" id="5217"/>
    <lineage>
        <taxon>Eukaryota</taxon>
        <taxon>Fungi</taxon>
        <taxon>Dikarya</taxon>
        <taxon>Basidiomycota</taxon>
        <taxon>Agaricomycotina</taxon>
        <taxon>Tremellomycetes</taxon>
        <taxon>Tremellales</taxon>
        <taxon>Tremellaceae</taxon>
        <taxon>Tremella</taxon>
    </lineage>
</organism>
<keyword evidence="9" id="KW-1185">Reference proteome</keyword>
<dbReference type="STRING" id="5217.A0A4V1M4F0"/>
<keyword evidence="4 6" id="KW-0694">RNA-binding</keyword>
<dbReference type="AlphaFoldDB" id="A0A4V1M4F0"/>
<sequence>MSDFNPSSSSKGLVESIKAVQDALEPLHQRPFSDTLDELESLDRAKMDILLAYTISDLLWIYLKMKGHDPSLHPVAGELERIRTYYEKIKLVESGSEQRKNKVDVNAARRFIKHHLPPSCDPTLDEMPGRAERFRFVAADGKEKMIPGQVEAEDDAMMGKQDGTSQVDESMDVVNENVDMMEDVTDTAAPVENTSTKSVHVRKGRARAEDYT</sequence>
<dbReference type="InterPro" id="IPR011082">
    <property type="entry name" value="Exosome-assoc_fac/DNA_repair"/>
</dbReference>
<dbReference type="GO" id="GO:0003677">
    <property type="term" value="F:DNA binding"/>
    <property type="evidence" value="ECO:0007669"/>
    <property type="project" value="TreeGrafter"/>
</dbReference>
<evidence type="ECO:0000256" key="7">
    <source>
        <dbReference type="SAM" id="MobiDB-lite"/>
    </source>
</evidence>
<keyword evidence="5 6" id="KW-0539">Nucleus</keyword>
<dbReference type="Pfam" id="PF04000">
    <property type="entry name" value="Sas10_Utp3"/>
    <property type="match status" value="1"/>
</dbReference>
<name>A0A4V1M4F0_TREME</name>
<dbReference type="GO" id="GO:0010468">
    <property type="term" value="P:regulation of gene expression"/>
    <property type="evidence" value="ECO:0007669"/>
    <property type="project" value="TreeGrafter"/>
</dbReference>
<gene>
    <name evidence="8" type="ORF">M231_02594</name>
</gene>
<dbReference type="OrthoDB" id="1421013at2759"/>
<dbReference type="PANTHER" id="PTHR15341:SF3">
    <property type="entry name" value="NUCLEAR NUCLEIC ACID-BINDING PROTEIN C1D"/>
    <property type="match status" value="1"/>
</dbReference>
<dbReference type="InParanoid" id="A0A4V1M4F0"/>
<evidence type="ECO:0000313" key="9">
    <source>
        <dbReference type="Proteomes" id="UP000289152"/>
    </source>
</evidence>
<evidence type="ECO:0000256" key="3">
    <source>
        <dbReference type="ARBA" id="ARBA00022552"/>
    </source>
</evidence>
<keyword evidence="3 6" id="KW-0698">rRNA processing</keyword>
<feature type="region of interest" description="Disordered" evidence="7">
    <location>
        <begin position="186"/>
        <end position="212"/>
    </location>
</feature>
<dbReference type="GO" id="GO:0003723">
    <property type="term" value="F:RNA binding"/>
    <property type="evidence" value="ECO:0007669"/>
    <property type="project" value="UniProtKB-UniRule"/>
</dbReference>
<evidence type="ECO:0000256" key="4">
    <source>
        <dbReference type="ARBA" id="ARBA00022884"/>
    </source>
</evidence>
<evidence type="ECO:0000256" key="2">
    <source>
        <dbReference type="ARBA" id="ARBA00009154"/>
    </source>
</evidence>
<reference evidence="8 9" key="1">
    <citation type="submission" date="2016-06" db="EMBL/GenBank/DDBJ databases">
        <title>Evolution of pathogenesis and genome organization in the Tremellales.</title>
        <authorList>
            <person name="Cuomo C."/>
            <person name="Litvintseva A."/>
            <person name="Heitman J."/>
            <person name="Chen Y."/>
            <person name="Sun S."/>
            <person name="Springer D."/>
            <person name="Dromer F."/>
            <person name="Young S."/>
            <person name="Zeng Q."/>
            <person name="Chapman S."/>
            <person name="Gujja S."/>
            <person name="Saif S."/>
            <person name="Birren B."/>
        </authorList>
    </citation>
    <scope>NUCLEOTIDE SEQUENCE [LARGE SCALE GENOMIC DNA]</scope>
    <source>
        <strain evidence="8 9">ATCC 28783</strain>
    </source>
</reference>
<comment type="similarity">
    <text evidence="2 6">Belongs to the C1D family.</text>
</comment>
<evidence type="ECO:0000256" key="6">
    <source>
        <dbReference type="RuleBase" id="RU368003"/>
    </source>
</evidence>
<evidence type="ECO:0000256" key="5">
    <source>
        <dbReference type="ARBA" id="ARBA00023242"/>
    </source>
</evidence>
<evidence type="ECO:0000313" key="8">
    <source>
        <dbReference type="EMBL" id="RXK40137.1"/>
    </source>
</evidence>
<comment type="function">
    <text evidence="6">Required for exosome-dependent processing of pre-rRNA and small nucleolar RNA (snRNA) precursors. Involved in processing of 35S pre-rRNA at the A0, A1 and A2 sites.</text>
</comment>
<dbReference type="GO" id="GO:0000460">
    <property type="term" value="P:maturation of 5.8S rRNA"/>
    <property type="evidence" value="ECO:0007669"/>
    <property type="project" value="TreeGrafter"/>
</dbReference>
<accession>A0A4V1M4F0</accession>
<protein>
    <recommendedName>
        <fullName evidence="6">Exosome complex protein</fullName>
    </recommendedName>
</protein>